<evidence type="ECO:0000256" key="8">
    <source>
        <dbReference type="PIRSR" id="PIRSR002030-1"/>
    </source>
</evidence>
<name>A0A1Z4GCC0_9CYAN</name>
<feature type="binding site" description="distal binding residue" evidence="9">
    <location>
        <position position="71"/>
    </location>
    <ligand>
        <name>heme</name>
        <dbReference type="ChEBI" id="CHEBI:30413"/>
    </ligand>
    <ligandPart>
        <name>Fe</name>
        <dbReference type="ChEBI" id="CHEBI:18248"/>
    </ligandPart>
</feature>
<dbReference type="Pfam" id="PF01152">
    <property type="entry name" value="Bac_globin"/>
    <property type="match status" value="1"/>
</dbReference>
<protein>
    <recommendedName>
        <fullName evidence="7">Group 1 truncated hemoglobin</fullName>
    </recommendedName>
</protein>
<evidence type="ECO:0000256" key="3">
    <source>
        <dbReference type="ARBA" id="ARBA00022617"/>
    </source>
</evidence>
<evidence type="ECO:0000256" key="9">
    <source>
        <dbReference type="PIRSR" id="PIRSR601486-1"/>
    </source>
</evidence>
<keyword evidence="11" id="KW-1185">Reference proteome</keyword>
<evidence type="ECO:0000256" key="2">
    <source>
        <dbReference type="ARBA" id="ARBA00022448"/>
    </source>
</evidence>
<evidence type="ECO:0000256" key="7">
    <source>
        <dbReference type="PIRNR" id="PIRNR002030"/>
    </source>
</evidence>
<evidence type="ECO:0000256" key="6">
    <source>
        <dbReference type="ARBA" id="ARBA00023004"/>
    </source>
</evidence>
<dbReference type="PROSITE" id="PS01213">
    <property type="entry name" value="GLOBIN_FAM_2"/>
    <property type="match status" value="1"/>
</dbReference>
<keyword evidence="3 7" id="KW-0349">Heme</keyword>
<dbReference type="InterPro" id="IPR019795">
    <property type="entry name" value="Globin_bac-like_CS"/>
</dbReference>
<sequence length="119" mass="13029">MSATLYDKLGGQPTIEKIVDDLHKRILADNTLKPFFANTDMAKQRAHQIAFFSLIFEGPKQYTGRPMDKTHTGMSLQEPHFDAIANHLTEAMAVGGASAEDTKAALDRVSSLKGAILNK</sequence>
<organism evidence="10 11">
    <name type="scientific">Anabaenopsis circularis NIES-21</name>
    <dbReference type="NCBI Taxonomy" id="1085406"/>
    <lineage>
        <taxon>Bacteria</taxon>
        <taxon>Bacillati</taxon>
        <taxon>Cyanobacteriota</taxon>
        <taxon>Cyanophyceae</taxon>
        <taxon>Nostocales</taxon>
        <taxon>Nodulariaceae</taxon>
        <taxon>Anabaenopsis</taxon>
    </lineage>
</organism>
<feature type="binding site" description="proximal binding residue" evidence="8">
    <location>
        <position position="71"/>
    </location>
    <ligand>
        <name>heme</name>
        <dbReference type="ChEBI" id="CHEBI:30413"/>
    </ligand>
    <ligandPart>
        <name>Fe</name>
        <dbReference type="ChEBI" id="CHEBI:18248"/>
    </ligandPart>
</feature>
<feature type="binding site" description="distal binding residue" evidence="9">
    <location>
        <position position="47"/>
    </location>
    <ligand>
        <name>heme</name>
        <dbReference type="ChEBI" id="CHEBI:30413"/>
    </ligand>
    <ligandPart>
        <name>Fe</name>
        <dbReference type="ChEBI" id="CHEBI:18248"/>
    </ligandPart>
</feature>
<keyword evidence="5 7" id="KW-0479">Metal-binding</keyword>
<reference evidence="10 11" key="1">
    <citation type="submission" date="2017-06" db="EMBL/GenBank/DDBJ databases">
        <title>Genome sequencing of cyanobaciteial culture collection at National Institute for Environmental Studies (NIES).</title>
        <authorList>
            <person name="Hirose Y."/>
            <person name="Shimura Y."/>
            <person name="Fujisawa T."/>
            <person name="Nakamura Y."/>
            <person name="Kawachi M."/>
        </authorList>
    </citation>
    <scope>NUCLEOTIDE SEQUENCE [LARGE SCALE GENOMIC DNA]</scope>
    <source>
        <strain evidence="10 11">NIES-21</strain>
    </source>
</reference>
<dbReference type="GO" id="GO:0020037">
    <property type="term" value="F:heme binding"/>
    <property type="evidence" value="ECO:0007669"/>
    <property type="project" value="InterPro"/>
</dbReference>
<proteinExistence type="inferred from homology"/>
<evidence type="ECO:0000256" key="5">
    <source>
        <dbReference type="ARBA" id="ARBA00022723"/>
    </source>
</evidence>
<dbReference type="GO" id="GO:0046872">
    <property type="term" value="F:metal ion binding"/>
    <property type="evidence" value="ECO:0007669"/>
    <property type="project" value="UniProtKB-UniRule"/>
</dbReference>
<accession>A0A1Z4GCC0</accession>
<keyword evidence="4 7" id="KW-0561">Oxygen transport</keyword>
<comment type="similarity">
    <text evidence="1 7">Belongs to the truncated hemoglobin family. Group I subfamily.</text>
</comment>
<dbReference type="OrthoDB" id="9795814at2"/>
<keyword evidence="2 7" id="KW-0813">Transport</keyword>
<gene>
    <name evidence="10" type="ORF">NIES21_09980</name>
</gene>
<dbReference type="EMBL" id="AP018174">
    <property type="protein sequence ID" value="BAY15183.1"/>
    <property type="molecule type" value="Genomic_DNA"/>
</dbReference>
<dbReference type="Proteomes" id="UP000218287">
    <property type="component" value="Chromosome"/>
</dbReference>
<dbReference type="GO" id="GO:0005344">
    <property type="term" value="F:oxygen carrier activity"/>
    <property type="evidence" value="ECO:0007669"/>
    <property type="project" value="UniProtKB-UniRule"/>
</dbReference>
<evidence type="ECO:0000313" key="11">
    <source>
        <dbReference type="Proteomes" id="UP000218287"/>
    </source>
</evidence>
<dbReference type="InterPro" id="IPR001486">
    <property type="entry name" value="Hemoglobin_trunc"/>
</dbReference>
<dbReference type="InterPro" id="IPR012292">
    <property type="entry name" value="Globin/Proto"/>
</dbReference>
<evidence type="ECO:0000313" key="10">
    <source>
        <dbReference type="EMBL" id="BAY15183.1"/>
    </source>
</evidence>
<dbReference type="GO" id="GO:0019825">
    <property type="term" value="F:oxygen binding"/>
    <property type="evidence" value="ECO:0007669"/>
    <property type="project" value="InterPro"/>
</dbReference>
<evidence type="ECO:0000256" key="1">
    <source>
        <dbReference type="ARBA" id="ARBA00009660"/>
    </source>
</evidence>
<evidence type="ECO:0000256" key="4">
    <source>
        <dbReference type="ARBA" id="ARBA00022621"/>
    </source>
</evidence>
<dbReference type="PIRSF" id="PIRSF002030">
    <property type="entry name" value="Globin_Protozoa/Cyanobacteria"/>
    <property type="match status" value="1"/>
</dbReference>
<dbReference type="Gene3D" id="1.10.490.10">
    <property type="entry name" value="Globins"/>
    <property type="match status" value="1"/>
</dbReference>
<keyword evidence="6 7" id="KW-0408">Iron</keyword>
<dbReference type="InterPro" id="IPR016339">
    <property type="entry name" value="Hemoglobin_trunc_I"/>
</dbReference>
<dbReference type="CDD" id="cd00454">
    <property type="entry name" value="TrHb1_N"/>
    <property type="match status" value="1"/>
</dbReference>
<comment type="cofactor">
    <cofactor evidence="8">
        <name>heme</name>
        <dbReference type="ChEBI" id="CHEBI:30413"/>
    </cofactor>
    <text evidence="8">Binds 1 heme group per subunit.</text>
</comment>
<dbReference type="InterPro" id="IPR009050">
    <property type="entry name" value="Globin-like_sf"/>
</dbReference>
<dbReference type="SUPFAM" id="SSF46458">
    <property type="entry name" value="Globin-like"/>
    <property type="match status" value="1"/>
</dbReference>
<dbReference type="AlphaFoldDB" id="A0A1Z4GCC0"/>